<dbReference type="Proteomes" id="UP000001694">
    <property type="component" value="Chromosome"/>
</dbReference>
<dbReference type="eggNOG" id="arCOG01365">
    <property type="taxonomic scope" value="Archaea"/>
</dbReference>
<dbReference type="STRING" id="444157.Tneu_0764"/>
<organism evidence="1 2">
    <name type="scientific">Pyrobaculum neutrophilum (strain DSM 2338 / JCM 9278 / NBRC 100436 / V24Sta)</name>
    <name type="common">Thermoproteus neutrophilus</name>
    <dbReference type="NCBI Taxonomy" id="444157"/>
    <lineage>
        <taxon>Archaea</taxon>
        <taxon>Thermoproteota</taxon>
        <taxon>Thermoprotei</taxon>
        <taxon>Thermoproteales</taxon>
        <taxon>Thermoproteaceae</taxon>
        <taxon>Pyrobaculum</taxon>
    </lineage>
</organism>
<dbReference type="KEGG" id="tne:Tneu_0764"/>
<accession>B1YD40</accession>
<protein>
    <submittedName>
        <fullName evidence="1">Uncharacterized protein</fullName>
    </submittedName>
</protein>
<dbReference type="EMBL" id="CP001014">
    <property type="protein sequence ID" value="ACB39703.1"/>
    <property type="molecule type" value="Genomic_DNA"/>
</dbReference>
<evidence type="ECO:0000313" key="2">
    <source>
        <dbReference type="Proteomes" id="UP000001694"/>
    </source>
</evidence>
<evidence type="ECO:0000313" key="1">
    <source>
        <dbReference type="EMBL" id="ACB39703.1"/>
    </source>
</evidence>
<proteinExistence type="predicted"/>
<keyword evidence="2" id="KW-1185">Reference proteome</keyword>
<dbReference type="OrthoDB" id="27991at2157"/>
<dbReference type="AlphaFoldDB" id="B1YD40"/>
<reference evidence="1" key="1">
    <citation type="submission" date="2008-03" db="EMBL/GenBank/DDBJ databases">
        <title>Complete sequence of Thermoproteus neutrophilus V24Sta.</title>
        <authorList>
            <consortium name="US DOE Joint Genome Institute"/>
            <person name="Copeland A."/>
            <person name="Lucas S."/>
            <person name="Lapidus A."/>
            <person name="Glavina del Rio T."/>
            <person name="Dalin E."/>
            <person name="Tice H."/>
            <person name="Bruce D."/>
            <person name="Goodwin L."/>
            <person name="Pitluck S."/>
            <person name="Sims D."/>
            <person name="Brettin T."/>
            <person name="Detter J.C."/>
            <person name="Han C."/>
            <person name="Kuske C.R."/>
            <person name="Schmutz J."/>
            <person name="Larimer F."/>
            <person name="Land M."/>
            <person name="Hauser L."/>
            <person name="Kyrpides N."/>
            <person name="Mikhailova N."/>
            <person name="Biddle J.F."/>
            <person name="Zhang Z."/>
            <person name="Fitz-Gibbon S.T."/>
            <person name="Lowe T.M."/>
            <person name="Saltikov C."/>
            <person name="House C.H."/>
            <person name="Richardson P."/>
        </authorList>
    </citation>
    <scope>NUCLEOTIDE SEQUENCE [LARGE SCALE GENOMIC DNA]</scope>
    <source>
        <strain evidence="1">V24Sta</strain>
    </source>
</reference>
<name>B1YD40_PYRNV</name>
<sequence length="95" mass="10575">MVKYRYLLVRSGDPVSCYLQLLERYQLVGFTALIHKPRLVAIYDDVLVVGVPREALRAVRAIVALLYGCRTVKTAGTERRAKAVAASIRRRGSGV</sequence>
<dbReference type="RefSeq" id="WP_012350123.1">
    <property type="nucleotide sequence ID" value="NC_010525.1"/>
</dbReference>
<dbReference type="HOGENOM" id="CLU_2366329_0_0_2"/>
<dbReference type="GeneID" id="6164332"/>
<gene>
    <name evidence="1" type="ordered locus">Tneu_0764</name>
</gene>